<keyword evidence="2" id="KW-1185">Reference proteome</keyword>
<evidence type="ECO:0000313" key="1">
    <source>
        <dbReference type="EMBL" id="NKY58248.1"/>
    </source>
</evidence>
<accession>A0A846YLY9</accession>
<dbReference type="EMBL" id="JAAXOT010000009">
    <property type="protein sequence ID" value="NKY58248.1"/>
    <property type="molecule type" value="Genomic_DNA"/>
</dbReference>
<name>A0A846YLY9_9NOCA</name>
<dbReference type="InterPro" id="IPR038468">
    <property type="entry name" value="MmpS_C"/>
</dbReference>
<proteinExistence type="predicted"/>
<protein>
    <submittedName>
        <fullName evidence="1">Uncharacterized protein</fullName>
    </submittedName>
</protein>
<dbReference type="Gene3D" id="2.60.40.2880">
    <property type="entry name" value="MmpS1-5, C-terminal soluble domain"/>
    <property type="match status" value="1"/>
</dbReference>
<reference evidence="1 2" key="1">
    <citation type="submission" date="2020-04" db="EMBL/GenBank/DDBJ databases">
        <title>MicrobeNet Type strains.</title>
        <authorList>
            <person name="Nicholson A.C."/>
        </authorList>
    </citation>
    <scope>NUCLEOTIDE SEQUENCE [LARGE SCALE GENOMIC DNA]</scope>
    <source>
        <strain evidence="1 2">JCM 3332</strain>
    </source>
</reference>
<dbReference type="AlphaFoldDB" id="A0A846YLY9"/>
<gene>
    <name evidence="1" type="ORF">HGA15_19310</name>
</gene>
<sequence>MEVTGGTGPATVRYSIDGAAEQVETDVTLPWTKDYPVYDRVSSYVSAEGASMCTIILDGTELVAFRSEADPTCRFAYWG</sequence>
<organism evidence="1 2">
    <name type="scientific">Nocardia flavorosea</name>
    <dbReference type="NCBI Taxonomy" id="53429"/>
    <lineage>
        <taxon>Bacteria</taxon>
        <taxon>Bacillati</taxon>
        <taxon>Actinomycetota</taxon>
        <taxon>Actinomycetes</taxon>
        <taxon>Mycobacteriales</taxon>
        <taxon>Nocardiaceae</taxon>
        <taxon>Nocardia</taxon>
    </lineage>
</organism>
<evidence type="ECO:0000313" key="2">
    <source>
        <dbReference type="Proteomes" id="UP000570678"/>
    </source>
</evidence>
<comment type="caution">
    <text evidence="1">The sequence shown here is derived from an EMBL/GenBank/DDBJ whole genome shotgun (WGS) entry which is preliminary data.</text>
</comment>
<dbReference type="Proteomes" id="UP000570678">
    <property type="component" value="Unassembled WGS sequence"/>
</dbReference>